<organism evidence="1 2">
    <name type="scientific">Crucibulum laeve</name>
    <dbReference type="NCBI Taxonomy" id="68775"/>
    <lineage>
        <taxon>Eukaryota</taxon>
        <taxon>Fungi</taxon>
        <taxon>Dikarya</taxon>
        <taxon>Basidiomycota</taxon>
        <taxon>Agaricomycotina</taxon>
        <taxon>Agaricomycetes</taxon>
        <taxon>Agaricomycetidae</taxon>
        <taxon>Agaricales</taxon>
        <taxon>Agaricineae</taxon>
        <taxon>Nidulariaceae</taxon>
        <taxon>Crucibulum</taxon>
    </lineage>
</organism>
<proteinExistence type="predicted"/>
<name>A0A5C3LX09_9AGAR</name>
<gene>
    <name evidence="1" type="ORF">BDQ12DRAFT_250312</name>
</gene>
<evidence type="ECO:0000313" key="1">
    <source>
        <dbReference type="EMBL" id="TFK36428.1"/>
    </source>
</evidence>
<keyword evidence="2" id="KW-1185">Reference proteome</keyword>
<sequence length="136" mass="14931">MPGLLNTLSTFSSPPKEAVPLSSLSNLSTDLVKLYYMTSLSVLIIGGSQHWTPCICSTVRLMYIRYVQSGIKTGACKSMRSREGDALVYEAVKRARTEATEEKDIDQTPIHQILPEGTSTLHPLKGFRCTLANPVT</sequence>
<dbReference type="Proteomes" id="UP000308652">
    <property type="component" value="Unassembled WGS sequence"/>
</dbReference>
<reference evidence="1 2" key="1">
    <citation type="journal article" date="2019" name="Nat. Ecol. Evol.">
        <title>Megaphylogeny resolves global patterns of mushroom evolution.</title>
        <authorList>
            <person name="Varga T."/>
            <person name="Krizsan K."/>
            <person name="Foldi C."/>
            <person name="Dima B."/>
            <person name="Sanchez-Garcia M."/>
            <person name="Sanchez-Ramirez S."/>
            <person name="Szollosi G.J."/>
            <person name="Szarkandi J.G."/>
            <person name="Papp V."/>
            <person name="Albert L."/>
            <person name="Andreopoulos W."/>
            <person name="Angelini C."/>
            <person name="Antonin V."/>
            <person name="Barry K.W."/>
            <person name="Bougher N.L."/>
            <person name="Buchanan P."/>
            <person name="Buyck B."/>
            <person name="Bense V."/>
            <person name="Catcheside P."/>
            <person name="Chovatia M."/>
            <person name="Cooper J."/>
            <person name="Damon W."/>
            <person name="Desjardin D."/>
            <person name="Finy P."/>
            <person name="Geml J."/>
            <person name="Haridas S."/>
            <person name="Hughes K."/>
            <person name="Justo A."/>
            <person name="Karasinski D."/>
            <person name="Kautmanova I."/>
            <person name="Kiss B."/>
            <person name="Kocsube S."/>
            <person name="Kotiranta H."/>
            <person name="LaButti K.M."/>
            <person name="Lechner B.E."/>
            <person name="Liimatainen K."/>
            <person name="Lipzen A."/>
            <person name="Lukacs Z."/>
            <person name="Mihaltcheva S."/>
            <person name="Morgado L.N."/>
            <person name="Niskanen T."/>
            <person name="Noordeloos M.E."/>
            <person name="Ohm R.A."/>
            <person name="Ortiz-Santana B."/>
            <person name="Ovrebo C."/>
            <person name="Racz N."/>
            <person name="Riley R."/>
            <person name="Savchenko A."/>
            <person name="Shiryaev A."/>
            <person name="Soop K."/>
            <person name="Spirin V."/>
            <person name="Szebenyi C."/>
            <person name="Tomsovsky M."/>
            <person name="Tulloss R.E."/>
            <person name="Uehling J."/>
            <person name="Grigoriev I.V."/>
            <person name="Vagvolgyi C."/>
            <person name="Papp T."/>
            <person name="Martin F.M."/>
            <person name="Miettinen O."/>
            <person name="Hibbett D.S."/>
            <person name="Nagy L.G."/>
        </authorList>
    </citation>
    <scope>NUCLEOTIDE SEQUENCE [LARGE SCALE GENOMIC DNA]</scope>
    <source>
        <strain evidence="1 2">CBS 166.37</strain>
    </source>
</reference>
<dbReference type="EMBL" id="ML213614">
    <property type="protein sequence ID" value="TFK36428.1"/>
    <property type="molecule type" value="Genomic_DNA"/>
</dbReference>
<protein>
    <submittedName>
        <fullName evidence="1">Uncharacterized protein</fullName>
    </submittedName>
</protein>
<accession>A0A5C3LX09</accession>
<dbReference type="AlphaFoldDB" id="A0A5C3LX09"/>
<evidence type="ECO:0000313" key="2">
    <source>
        <dbReference type="Proteomes" id="UP000308652"/>
    </source>
</evidence>